<dbReference type="STRING" id="472175.EL18_00270"/>
<keyword evidence="5 8" id="KW-0560">Oxidoreductase</keyword>
<dbReference type="Pfam" id="PF03720">
    <property type="entry name" value="UDPG_MGDP_dh_C"/>
    <property type="match status" value="1"/>
</dbReference>
<dbReference type="RefSeq" id="WP_051913635.1">
    <property type="nucleotide sequence ID" value="NZ_JMQM01000001.1"/>
</dbReference>
<accession>A0A084U8G9</accession>
<feature type="binding site" evidence="10">
    <location>
        <begin position="152"/>
        <end position="155"/>
    </location>
    <ligand>
        <name>substrate</name>
    </ligand>
</feature>
<evidence type="ECO:0000256" key="4">
    <source>
        <dbReference type="ARBA" id="ARBA00015132"/>
    </source>
</evidence>
<feature type="binding site" evidence="10">
    <location>
        <position position="207"/>
    </location>
    <ligand>
        <name>substrate</name>
    </ligand>
</feature>
<feature type="binding site" evidence="11">
    <location>
        <position position="122"/>
    </location>
    <ligand>
        <name>NAD(+)</name>
        <dbReference type="ChEBI" id="CHEBI:57540"/>
    </ligand>
</feature>
<name>A0A084U8G9_9HYPH</name>
<dbReference type="AlphaFoldDB" id="A0A084U8G9"/>
<dbReference type="UniPathway" id="UPA00038">
    <property type="reaction ID" value="UER00491"/>
</dbReference>
<sequence length="472" mass="50048">MNIVIVGCGYVGLVSGACLAQIGHHVLCVDVDRKRIETLQTGACPIYEPGLAELIESGMTGGRLAFAHQLPALTSAIDLVLIAVGTPPAANGEEADLSGVFAVAQEVAEKARGPVVIVTKSTVPPGTGDAIEALMKRQRPDLSFHVASNPEFLREGSAIPDFLQPDRIVIGTESAHAKAKLHKLYKPLTDQGAPLVSTSRIAAEIIKYAANAFLAIKITFINEIANLCEATGADVREVAQGIGKDKRIGGDFLRTGPGYGGSCFPKDTRALAATARAYGVDLSLVEQTIAGNERRKNQVAAKVAHVLGGDLRGRRIAVLGLAFKPETSDTRDSPATALISALVARGAFVTACDPEAKLEPAMASAITLEPDPYDCAQDADCVVLATEWNCFLDLDFARLAGRMRNAVMVDLRNALDHPKLARCGFTTHGLGVPAHAPKKVYTRQARRPITPIPLVSVSLLNNGKRHQLAQLQ</sequence>
<dbReference type="InterPro" id="IPR036220">
    <property type="entry name" value="UDP-Glc/GDP-Man_DH_C_sf"/>
</dbReference>
<dbReference type="PIRSF" id="PIRSF500134">
    <property type="entry name" value="UDPglc_DH_bac"/>
    <property type="match status" value="1"/>
</dbReference>
<evidence type="ECO:0000256" key="7">
    <source>
        <dbReference type="ARBA" id="ARBA00047473"/>
    </source>
</evidence>
<evidence type="ECO:0000256" key="1">
    <source>
        <dbReference type="ARBA" id="ARBA00004701"/>
    </source>
</evidence>
<feature type="binding site" evidence="10">
    <location>
        <position position="324"/>
    </location>
    <ligand>
        <name>substrate</name>
    </ligand>
</feature>
<evidence type="ECO:0000256" key="11">
    <source>
        <dbReference type="PIRSR" id="PIRSR500134-3"/>
    </source>
</evidence>
<dbReference type="PANTHER" id="PTHR43750">
    <property type="entry name" value="UDP-GLUCOSE 6-DEHYDROGENASE TUAD"/>
    <property type="match status" value="1"/>
</dbReference>
<dbReference type="InterPro" id="IPR001732">
    <property type="entry name" value="UDP-Glc/GDP-Man_DH_N"/>
</dbReference>
<dbReference type="PANTHER" id="PTHR43750:SF3">
    <property type="entry name" value="UDP-GLUCOSE 6-DEHYDROGENASE TUAD"/>
    <property type="match status" value="1"/>
</dbReference>
<evidence type="ECO:0000256" key="5">
    <source>
        <dbReference type="ARBA" id="ARBA00023002"/>
    </source>
</evidence>
<gene>
    <name evidence="13" type="primary">mtpE</name>
    <name evidence="13" type="ORF">EL18_00270</name>
</gene>
<feature type="binding site" evidence="11">
    <location>
        <position position="266"/>
    </location>
    <ligand>
        <name>NAD(+)</name>
        <dbReference type="ChEBI" id="CHEBI:57540"/>
    </ligand>
</feature>
<feature type="binding site" evidence="11">
    <location>
        <position position="86"/>
    </location>
    <ligand>
        <name>NAD(+)</name>
        <dbReference type="ChEBI" id="CHEBI:57540"/>
    </ligand>
</feature>
<dbReference type="SUPFAM" id="SSF51735">
    <property type="entry name" value="NAD(P)-binding Rossmann-fold domains"/>
    <property type="match status" value="1"/>
</dbReference>
<evidence type="ECO:0000256" key="8">
    <source>
        <dbReference type="PIRNR" id="PIRNR000124"/>
    </source>
</evidence>
<dbReference type="Gene3D" id="3.40.50.720">
    <property type="entry name" value="NAD(P)-binding Rossmann-like Domain"/>
    <property type="match status" value="2"/>
</dbReference>
<feature type="binding site" evidence="11">
    <location>
        <position position="155"/>
    </location>
    <ligand>
        <name>NAD(+)</name>
        <dbReference type="ChEBI" id="CHEBI:57540"/>
    </ligand>
</feature>
<keyword evidence="14" id="KW-1185">Reference proteome</keyword>
<dbReference type="GO" id="GO:0000271">
    <property type="term" value="P:polysaccharide biosynthetic process"/>
    <property type="evidence" value="ECO:0007669"/>
    <property type="project" value="InterPro"/>
</dbReference>
<dbReference type="PATRIC" id="fig|472175.3.peg.277"/>
<evidence type="ECO:0000256" key="9">
    <source>
        <dbReference type="PIRSR" id="PIRSR500134-1"/>
    </source>
</evidence>
<dbReference type="OrthoDB" id="9803238at2"/>
<evidence type="ECO:0000256" key="3">
    <source>
        <dbReference type="ARBA" id="ARBA00012954"/>
    </source>
</evidence>
<reference evidence="13 14" key="1">
    <citation type="submission" date="2014-05" db="EMBL/GenBank/DDBJ databases">
        <title>Draft Genome Sequence of Nitratireductor basaltis Strain UMTGB225, A Marine Bacterium Isolated from Green Barrel Tunicate.</title>
        <authorList>
            <person name="Gan H.Y."/>
        </authorList>
    </citation>
    <scope>NUCLEOTIDE SEQUENCE [LARGE SCALE GENOMIC DNA]</scope>
    <source>
        <strain evidence="13 14">UMTGB225</strain>
    </source>
</reference>
<dbReference type="InterPro" id="IPR017476">
    <property type="entry name" value="UDP-Glc/GDP-Man"/>
</dbReference>
<dbReference type="EMBL" id="JMQM01000001">
    <property type="protein sequence ID" value="KFB09255.1"/>
    <property type="molecule type" value="Genomic_DNA"/>
</dbReference>
<protein>
    <recommendedName>
        <fullName evidence="4 8">UDP-glucose 6-dehydrogenase</fullName>
        <ecNumber evidence="3 8">1.1.1.22</ecNumber>
    </recommendedName>
</protein>
<dbReference type="NCBIfam" id="TIGR03026">
    <property type="entry name" value="NDP-sugDHase"/>
    <property type="match status" value="1"/>
</dbReference>
<comment type="similarity">
    <text evidence="2 8">Belongs to the UDP-glucose/GDP-mannose dehydrogenase family.</text>
</comment>
<dbReference type="GO" id="GO:0051287">
    <property type="term" value="F:NAD binding"/>
    <property type="evidence" value="ECO:0007669"/>
    <property type="project" value="InterPro"/>
</dbReference>
<dbReference type="InterPro" id="IPR008927">
    <property type="entry name" value="6-PGluconate_DH-like_C_sf"/>
</dbReference>
<evidence type="ECO:0000259" key="12">
    <source>
        <dbReference type="SMART" id="SM00984"/>
    </source>
</evidence>
<dbReference type="InterPro" id="IPR014026">
    <property type="entry name" value="UDP-Glc/GDP-Man_DH_dimer"/>
</dbReference>
<dbReference type="Proteomes" id="UP000053675">
    <property type="component" value="Unassembled WGS sequence"/>
</dbReference>
<dbReference type="GO" id="GO:0003979">
    <property type="term" value="F:UDP-glucose 6-dehydrogenase activity"/>
    <property type="evidence" value="ECO:0007669"/>
    <property type="project" value="UniProtKB-EC"/>
</dbReference>
<dbReference type="GO" id="GO:0006065">
    <property type="term" value="P:UDP-glucuronate biosynthetic process"/>
    <property type="evidence" value="ECO:0007669"/>
    <property type="project" value="UniProtKB-UniPathway"/>
</dbReference>
<proteinExistence type="inferred from homology"/>
<evidence type="ECO:0000313" key="13">
    <source>
        <dbReference type="EMBL" id="KFB09255.1"/>
    </source>
</evidence>
<comment type="pathway">
    <text evidence="1">Nucleotide-sugar biosynthesis; UDP-alpha-D-glucuronate biosynthesis; UDP-alpha-D-glucuronate from UDP-alpha-D-glucose: step 1/1.</text>
</comment>
<evidence type="ECO:0000313" key="14">
    <source>
        <dbReference type="Proteomes" id="UP000053675"/>
    </source>
</evidence>
<feature type="binding site" evidence="11">
    <location>
        <position position="35"/>
    </location>
    <ligand>
        <name>NAD(+)</name>
        <dbReference type="ChEBI" id="CHEBI:57540"/>
    </ligand>
</feature>
<dbReference type="Pfam" id="PF03721">
    <property type="entry name" value="UDPG_MGDP_dh_N"/>
    <property type="match status" value="1"/>
</dbReference>
<dbReference type="InterPro" id="IPR028357">
    <property type="entry name" value="UDPglc_DH_bac"/>
</dbReference>
<organism evidence="13 14">
    <name type="scientific">Nitratireductor basaltis</name>
    <dbReference type="NCBI Taxonomy" id="472175"/>
    <lineage>
        <taxon>Bacteria</taxon>
        <taxon>Pseudomonadati</taxon>
        <taxon>Pseudomonadota</taxon>
        <taxon>Alphaproteobacteria</taxon>
        <taxon>Hyphomicrobiales</taxon>
        <taxon>Phyllobacteriaceae</taxon>
        <taxon>Nitratireductor</taxon>
    </lineage>
</organism>
<dbReference type="Gene3D" id="1.20.5.100">
    <property type="entry name" value="Cytochrome c1, transmembrane anchor, C-terminal"/>
    <property type="match status" value="1"/>
</dbReference>
<dbReference type="SUPFAM" id="SSF48179">
    <property type="entry name" value="6-phosphogluconate dehydrogenase C-terminal domain-like"/>
    <property type="match status" value="1"/>
</dbReference>
<dbReference type="SMART" id="SM00984">
    <property type="entry name" value="UDPG_MGDP_dh_C"/>
    <property type="match status" value="1"/>
</dbReference>
<evidence type="ECO:0000256" key="10">
    <source>
        <dbReference type="PIRSR" id="PIRSR500134-2"/>
    </source>
</evidence>
<evidence type="ECO:0000256" key="6">
    <source>
        <dbReference type="ARBA" id="ARBA00023027"/>
    </source>
</evidence>
<dbReference type="InterPro" id="IPR014027">
    <property type="entry name" value="UDP-Glc/GDP-Man_DH_C"/>
</dbReference>
<feature type="binding site" evidence="11">
    <location>
        <position position="331"/>
    </location>
    <ligand>
        <name>NAD(+)</name>
        <dbReference type="ChEBI" id="CHEBI:57540"/>
    </ligand>
</feature>
<dbReference type="Pfam" id="PF00984">
    <property type="entry name" value="UDPG_MGDP_dh"/>
    <property type="match status" value="1"/>
</dbReference>
<dbReference type="EC" id="1.1.1.22" evidence="3 8"/>
<evidence type="ECO:0000256" key="2">
    <source>
        <dbReference type="ARBA" id="ARBA00006601"/>
    </source>
</evidence>
<feature type="binding site" evidence="11">
    <location>
        <position position="30"/>
    </location>
    <ligand>
        <name>NAD(+)</name>
        <dbReference type="ChEBI" id="CHEBI:57540"/>
    </ligand>
</feature>
<feature type="binding site" evidence="10">
    <location>
        <begin position="252"/>
        <end position="256"/>
    </location>
    <ligand>
        <name>substrate</name>
    </ligand>
</feature>
<dbReference type="eggNOG" id="COG1004">
    <property type="taxonomic scope" value="Bacteria"/>
</dbReference>
<comment type="caution">
    <text evidence="13">The sequence shown here is derived from an EMBL/GenBank/DDBJ whole genome shotgun (WGS) entry which is preliminary data.</text>
</comment>
<comment type="catalytic activity">
    <reaction evidence="7 8">
        <text>UDP-alpha-D-glucose + 2 NAD(+) + H2O = UDP-alpha-D-glucuronate + 2 NADH + 3 H(+)</text>
        <dbReference type="Rhea" id="RHEA:23596"/>
        <dbReference type="ChEBI" id="CHEBI:15377"/>
        <dbReference type="ChEBI" id="CHEBI:15378"/>
        <dbReference type="ChEBI" id="CHEBI:57540"/>
        <dbReference type="ChEBI" id="CHEBI:57945"/>
        <dbReference type="ChEBI" id="CHEBI:58052"/>
        <dbReference type="ChEBI" id="CHEBI:58885"/>
        <dbReference type="EC" id="1.1.1.22"/>
    </reaction>
</comment>
<feature type="active site" description="Nucleophile" evidence="9">
    <location>
        <position position="263"/>
    </location>
</feature>
<dbReference type="PIRSF" id="PIRSF000124">
    <property type="entry name" value="UDPglc_GDPman_dh"/>
    <property type="match status" value="1"/>
</dbReference>
<dbReference type="SUPFAM" id="SSF52413">
    <property type="entry name" value="UDP-glucose/GDP-mannose dehydrogenase C-terminal domain"/>
    <property type="match status" value="1"/>
</dbReference>
<dbReference type="InterPro" id="IPR036291">
    <property type="entry name" value="NAD(P)-bd_dom_sf"/>
</dbReference>
<keyword evidence="6 8" id="KW-0520">NAD</keyword>
<feature type="domain" description="UDP-glucose/GDP-mannose dehydrogenase C-terminal" evidence="12">
    <location>
        <begin position="317"/>
        <end position="417"/>
    </location>
</feature>
<feature type="binding site" evidence="10">
    <location>
        <position position="260"/>
    </location>
    <ligand>
        <name>substrate</name>
    </ligand>
</feature>